<protein>
    <submittedName>
        <fullName evidence="2">Carboxymuconolactone decarboxylase family protein</fullName>
    </submittedName>
</protein>
<dbReference type="Pfam" id="PF02627">
    <property type="entry name" value="CMD"/>
    <property type="match status" value="1"/>
</dbReference>
<dbReference type="RefSeq" id="WP_156741983.1">
    <property type="nucleotide sequence ID" value="NZ_CACRYJ010000048.1"/>
</dbReference>
<dbReference type="Proteomes" id="UP000419743">
    <property type="component" value="Unassembled WGS sequence"/>
</dbReference>
<reference evidence="2 3" key="1">
    <citation type="submission" date="2019-11" db="EMBL/GenBank/DDBJ databases">
        <authorList>
            <person name="Criscuolo A."/>
        </authorList>
    </citation>
    <scope>NUCLEOTIDE SEQUENCE [LARGE SCALE GENOMIC DNA]</scope>
    <source>
        <strain evidence="2">CIP111667</strain>
    </source>
</reference>
<dbReference type="AlphaFoldDB" id="A0A7M4DMC1"/>
<name>A0A7M4DMC1_9MICO</name>
<evidence type="ECO:0000259" key="1">
    <source>
        <dbReference type="Pfam" id="PF02627"/>
    </source>
</evidence>
<organism evidence="2 3">
    <name type="scientific">Occultella aeris</name>
    <dbReference type="NCBI Taxonomy" id="2761496"/>
    <lineage>
        <taxon>Bacteria</taxon>
        <taxon>Bacillati</taxon>
        <taxon>Actinomycetota</taxon>
        <taxon>Actinomycetes</taxon>
        <taxon>Micrococcales</taxon>
        <taxon>Ruaniaceae</taxon>
        <taxon>Occultella</taxon>
    </lineage>
</organism>
<evidence type="ECO:0000313" key="2">
    <source>
        <dbReference type="EMBL" id="VZO38530.1"/>
    </source>
</evidence>
<dbReference type="Gene3D" id="1.20.1290.10">
    <property type="entry name" value="AhpD-like"/>
    <property type="match status" value="1"/>
</dbReference>
<sequence>MFIDTTAESAAEGALAEWYHSQRSSWGFLPDYAGCFSTRPDVASAWANLNLTIRGGMDRRRFELVTIAAARARRSTYCTVAHSMFLRDVCGDGDTVDQLGLAPDGQTLSAQDAAVYAFATKIAQDASTVGAADVDALRDAGFTDAEIADVVHAVAARLFFTTVLDGLGARLDPQTAATFDSEALEGMVVGRPIGSA</sequence>
<comment type="caution">
    <text evidence="2">The sequence shown here is derived from an EMBL/GenBank/DDBJ whole genome shotgun (WGS) entry which is preliminary data.</text>
</comment>
<dbReference type="InterPro" id="IPR003779">
    <property type="entry name" value="CMD-like"/>
</dbReference>
<keyword evidence="3" id="KW-1185">Reference proteome</keyword>
<proteinExistence type="predicted"/>
<feature type="domain" description="Carboxymuconolactone decarboxylase-like" evidence="1">
    <location>
        <begin position="40"/>
        <end position="111"/>
    </location>
</feature>
<gene>
    <name evidence="2" type="ORF">HALOF300_03290</name>
</gene>
<dbReference type="GO" id="GO:0051920">
    <property type="term" value="F:peroxiredoxin activity"/>
    <property type="evidence" value="ECO:0007669"/>
    <property type="project" value="InterPro"/>
</dbReference>
<dbReference type="EMBL" id="CACRYJ010000048">
    <property type="protein sequence ID" value="VZO38530.1"/>
    <property type="molecule type" value="Genomic_DNA"/>
</dbReference>
<dbReference type="InterPro" id="IPR029032">
    <property type="entry name" value="AhpD-like"/>
</dbReference>
<dbReference type="PANTHER" id="PTHR35446:SF2">
    <property type="entry name" value="CARBOXYMUCONOLACTONE DECARBOXYLASE-LIKE DOMAIN-CONTAINING PROTEIN"/>
    <property type="match status" value="1"/>
</dbReference>
<accession>A0A7M4DMC1</accession>
<evidence type="ECO:0000313" key="3">
    <source>
        <dbReference type="Proteomes" id="UP000419743"/>
    </source>
</evidence>
<dbReference type="PANTHER" id="PTHR35446">
    <property type="entry name" value="SI:CH211-175M2.5"/>
    <property type="match status" value="1"/>
</dbReference>
<dbReference type="SUPFAM" id="SSF69118">
    <property type="entry name" value="AhpD-like"/>
    <property type="match status" value="1"/>
</dbReference>